<dbReference type="SUPFAM" id="SSF48403">
    <property type="entry name" value="Ankyrin repeat"/>
    <property type="match status" value="3"/>
</dbReference>
<dbReference type="Gene3D" id="1.25.40.20">
    <property type="entry name" value="Ankyrin repeat-containing domain"/>
    <property type="match status" value="4"/>
</dbReference>
<comment type="caution">
    <text evidence="1">The sequence shown here is derived from an EMBL/GenBank/DDBJ whole genome shotgun (WGS) entry which is preliminary data.</text>
</comment>
<organism evidence="1 2">
    <name type="scientific">Ottowia thiooxydans</name>
    <dbReference type="NCBI Taxonomy" id="219182"/>
    <lineage>
        <taxon>Bacteria</taxon>
        <taxon>Pseudomonadati</taxon>
        <taxon>Pseudomonadota</taxon>
        <taxon>Betaproteobacteria</taxon>
        <taxon>Burkholderiales</taxon>
        <taxon>Comamonadaceae</taxon>
        <taxon>Ottowia</taxon>
    </lineage>
</organism>
<dbReference type="SMART" id="SM00248">
    <property type="entry name" value="ANK"/>
    <property type="match status" value="9"/>
</dbReference>
<dbReference type="InterPro" id="IPR002110">
    <property type="entry name" value="Ankyrin_rpt"/>
</dbReference>
<sequence length="755" mass="81334">MQADSQACAEDLGISVSASISRPPVFGRSPGQDDVPRIVGAASLSVVVFFENDGVQHGIVRAREVVREQLMDAIRNGDVENAKVAAGKLAPSEINHLDHSPDTALTLAVQLKRTEIVKLLINRLGTPEAINLPRPDGNTALTLAVRLESTEMVKLLVGSLTPAELNAPGAQGTALMLAVRDRSFACGKVLAKRLTPYQINYVDHGMTALMHAVSWGNAYPVLMLMKSLKTPDAINQPMADGRTALMLAAAIPHGRYSWEVMQAMVSELRPHQGAINACTPDGHTALSIAYDHQNHEAVNLLLNALTFNGRTAGSSPVVDEVTLRIAGESGHFGLLIKWLSSGAHEALAETFFKAFDEAHNVRQIDQEVLLHAAEAGCSRVVSILLRRGANTAVVTEDFLGPLDLAARGGHFSVLEAWMAAGHTVPSEIIVKCLGHESAEMLVASLRPSLPHLAGHPNAQDRQPGQALDRLEKARSALLMLATQNGWVHLAKALMYEREKTLDGVIDVPRVSDEDLRTAGRQGNFELLFTEIGLWGESEEIVKAFFDGFSAAKLPPRIHDYALHEAANCGYARIALELLKREADTLRTDGRARTALDLAVENGHLSVLNAWLACGHRVTPERIFAAMQASGRYGAKALGIHRVLAVDASGLNLLALAQSNGWAHLAQTLSDIHLQINHAVAPLSLLNDRLAKGHGVHVPDIVEAMQATGLYAVGPNEEPLSPFNFLSAVDFSESTVQMLAISCGMTQLAHWLNQVH</sequence>
<evidence type="ECO:0000313" key="1">
    <source>
        <dbReference type="EMBL" id="MET4577000.1"/>
    </source>
</evidence>
<proteinExistence type="predicted"/>
<keyword evidence="2" id="KW-1185">Reference proteome</keyword>
<reference evidence="1 2" key="1">
    <citation type="submission" date="2024-06" db="EMBL/GenBank/DDBJ databases">
        <title>Sorghum-associated microbial communities from plants grown in Nebraska, USA.</title>
        <authorList>
            <person name="Schachtman D."/>
        </authorList>
    </citation>
    <scope>NUCLEOTIDE SEQUENCE [LARGE SCALE GENOMIC DNA]</scope>
    <source>
        <strain evidence="1 2">2709</strain>
    </source>
</reference>
<dbReference type="Proteomes" id="UP001549320">
    <property type="component" value="Unassembled WGS sequence"/>
</dbReference>
<dbReference type="EMBL" id="JBEPSH010000004">
    <property type="protein sequence ID" value="MET4577000.1"/>
    <property type="molecule type" value="Genomic_DNA"/>
</dbReference>
<name>A0ABV2Q7P0_9BURK</name>
<dbReference type="PANTHER" id="PTHR24120">
    <property type="entry name" value="GH07239P"/>
    <property type="match status" value="1"/>
</dbReference>
<protein>
    <submittedName>
        <fullName evidence="1">Ankyrin repeat protein</fullName>
    </submittedName>
</protein>
<gene>
    <name evidence="1" type="ORF">ABIE13_002111</name>
</gene>
<evidence type="ECO:0000313" key="2">
    <source>
        <dbReference type="Proteomes" id="UP001549320"/>
    </source>
</evidence>
<dbReference type="Pfam" id="PF12796">
    <property type="entry name" value="Ank_2"/>
    <property type="match status" value="1"/>
</dbReference>
<dbReference type="PANTHER" id="PTHR24120:SF4">
    <property type="entry name" value="GH07239P"/>
    <property type="match status" value="1"/>
</dbReference>
<dbReference type="InterPro" id="IPR036770">
    <property type="entry name" value="Ankyrin_rpt-contain_sf"/>
</dbReference>
<accession>A0ABV2Q7P0</accession>